<sequence length="117" mass="13722">MDEGINVEDAVFDFLLSYRTMPFKGGISPSEMMHGRQMKCQVVAILTGPQEHFTSISWFKQNQSVWVPNHGKNTRWLKGEVIKPHRNMLYLVKTEDGQTFRHRNQLKPRYSFGEYTD</sequence>
<dbReference type="AlphaFoldDB" id="A0A0C2JXP3"/>
<reference evidence="1 2" key="1">
    <citation type="journal article" date="2014" name="Genome Biol. Evol.">
        <title>The genome of the myxosporean Thelohanellus kitauei shows adaptations to nutrient acquisition within its fish host.</title>
        <authorList>
            <person name="Yang Y."/>
            <person name="Xiong J."/>
            <person name="Zhou Z."/>
            <person name="Huo F."/>
            <person name="Miao W."/>
            <person name="Ran C."/>
            <person name="Liu Y."/>
            <person name="Zhang J."/>
            <person name="Feng J."/>
            <person name="Wang M."/>
            <person name="Wang M."/>
            <person name="Wang L."/>
            <person name="Yao B."/>
        </authorList>
    </citation>
    <scope>NUCLEOTIDE SEQUENCE [LARGE SCALE GENOMIC DNA]</scope>
    <source>
        <strain evidence="1">Wuqing</strain>
    </source>
</reference>
<name>A0A0C2JXP3_THEKT</name>
<protein>
    <submittedName>
        <fullName evidence="1">Uncharacterized protein</fullName>
    </submittedName>
</protein>
<evidence type="ECO:0000313" key="1">
    <source>
        <dbReference type="EMBL" id="KII74263.1"/>
    </source>
</evidence>
<keyword evidence="2" id="KW-1185">Reference proteome</keyword>
<dbReference type="EMBL" id="JWZT01000477">
    <property type="protein sequence ID" value="KII74263.1"/>
    <property type="molecule type" value="Genomic_DNA"/>
</dbReference>
<dbReference type="Proteomes" id="UP000031668">
    <property type="component" value="Unassembled WGS sequence"/>
</dbReference>
<organism evidence="1 2">
    <name type="scientific">Thelohanellus kitauei</name>
    <name type="common">Myxosporean</name>
    <dbReference type="NCBI Taxonomy" id="669202"/>
    <lineage>
        <taxon>Eukaryota</taxon>
        <taxon>Metazoa</taxon>
        <taxon>Cnidaria</taxon>
        <taxon>Myxozoa</taxon>
        <taxon>Myxosporea</taxon>
        <taxon>Bivalvulida</taxon>
        <taxon>Platysporina</taxon>
        <taxon>Myxobolidae</taxon>
        <taxon>Thelohanellus</taxon>
    </lineage>
</organism>
<gene>
    <name evidence="1" type="ORF">RF11_05738</name>
</gene>
<proteinExistence type="predicted"/>
<comment type="caution">
    <text evidence="1">The sequence shown here is derived from an EMBL/GenBank/DDBJ whole genome shotgun (WGS) entry which is preliminary data.</text>
</comment>
<accession>A0A0C2JXP3</accession>
<evidence type="ECO:0000313" key="2">
    <source>
        <dbReference type="Proteomes" id="UP000031668"/>
    </source>
</evidence>